<dbReference type="Proteomes" id="UP000216885">
    <property type="component" value="Unassembled WGS sequence"/>
</dbReference>
<dbReference type="EMBL" id="NEVQ01000022">
    <property type="protein sequence ID" value="OZI50760.1"/>
    <property type="molecule type" value="Genomic_DNA"/>
</dbReference>
<evidence type="ECO:0000313" key="3">
    <source>
        <dbReference type="EMBL" id="OZI50760.1"/>
    </source>
</evidence>
<dbReference type="Gene3D" id="3.40.190.10">
    <property type="entry name" value="Periplasmic binding protein-like II"/>
    <property type="match status" value="1"/>
</dbReference>
<dbReference type="CDD" id="cd13578">
    <property type="entry name" value="PBP2_Bug27"/>
    <property type="match status" value="1"/>
</dbReference>
<dbReference type="Gene3D" id="3.40.190.150">
    <property type="entry name" value="Bordetella uptake gene, domain 1"/>
    <property type="match status" value="1"/>
</dbReference>
<comment type="caution">
    <text evidence="3">The sequence shown here is derived from an EMBL/GenBank/DDBJ whole genome shotgun (WGS) entry which is preliminary data.</text>
</comment>
<evidence type="ECO:0000313" key="4">
    <source>
        <dbReference type="Proteomes" id="UP000216885"/>
    </source>
</evidence>
<proteinExistence type="inferred from homology"/>
<feature type="signal peptide" evidence="2">
    <location>
        <begin position="1"/>
        <end position="25"/>
    </location>
</feature>
<name>A0A261TP08_9BORD</name>
<dbReference type="InterPro" id="IPR005064">
    <property type="entry name" value="BUG"/>
</dbReference>
<dbReference type="InterPro" id="IPR042100">
    <property type="entry name" value="Bug_dom1"/>
</dbReference>
<evidence type="ECO:0000256" key="2">
    <source>
        <dbReference type="SAM" id="SignalP"/>
    </source>
</evidence>
<dbReference type="PANTHER" id="PTHR42928">
    <property type="entry name" value="TRICARBOXYLATE-BINDING PROTEIN"/>
    <property type="match status" value="1"/>
</dbReference>
<evidence type="ECO:0000256" key="1">
    <source>
        <dbReference type="ARBA" id="ARBA00006987"/>
    </source>
</evidence>
<dbReference type="PIRSF" id="PIRSF017082">
    <property type="entry name" value="YflP"/>
    <property type="match status" value="1"/>
</dbReference>
<protein>
    <recommendedName>
        <fullName evidence="5">ABC transporter substrate-binding protein</fullName>
    </recommendedName>
</protein>
<feature type="chain" id="PRO_5012108003" description="ABC transporter substrate-binding protein" evidence="2">
    <location>
        <begin position="26"/>
        <end position="324"/>
    </location>
</feature>
<dbReference type="PANTHER" id="PTHR42928:SF5">
    <property type="entry name" value="BLR1237 PROTEIN"/>
    <property type="match status" value="1"/>
</dbReference>
<dbReference type="SUPFAM" id="SSF53850">
    <property type="entry name" value="Periplasmic binding protein-like II"/>
    <property type="match status" value="1"/>
</dbReference>
<sequence>MNERRKFLSVTMAMVASAGMRPVWAASSYPDRPIRLMVPYAPGGGSDVLARVVARALTERLGVSVVVENRGGAGGAMGLETVVRSQPDGYSLVLLSTSHASNGAVMRLNYDVVKDTSAVGLIASGPWLLVTGKDTGFTRLEDLLREAKQNPGSLNYASSGTGSSTHLATELFARKAGISVSHVPYRSSGLALTDLLANRVQFMLASAASVTSYVRDGRLQALCVSTESRSRLLPNIPTAQEAGVPGFSATLWHGLAAPAGTPEAVISLLNTHLSQALQAPTLRDQFAREGLEPKPSTSQEFAEMVATEVEVWREAVTTAGIKPG</sequence>
<dbReference type="Pfam" id="PF03401">
    <property type="entry name" value="TctC"/>
    <property type="match status" value="1"/>
</dbReference>
<evidence type="ECO:0008006" key="5">
    <source>
        <dbReference type="Google" id="ProtNLM"/>
    </source>
</evidence>
<comment type="similarity">
    <text evidence="1">Belongs to the UPF0065 (bug) family.</text>
</comment>
<keyword evidence="4" id="KW-1185">Reference proteome</keyword>
<accession>A0A261TP08</accession>
<keyword evidence="2" id="KW-0732">Signal</keyword>
<organism evidence="3 4">
    <name type="scientific">Bordetella genomosp. 4</name>
    <dbReference type="NCBI Taxonomy" id="463044"/>
    <lineage>
        <taxon>Bacteria</taxon>
        <taxon>Pseudomonadati</taxon>
        <taxon>Pseudomonadota</taxon>
        <taxon>Betaproteobacteria</taxon>
        <taxon>Burkholderiales</taxon>
        <taxon>Alcaligenaceae</taxon>
        <taxon>Bordetella</taxon>
    </lineage>
</organism>
<dbReference type="RefSeq" id="WP_094839163.1">
    <property type="nucleotide sequence ID" value="NZ_NEVQ01000022.1"/>
</dbReference>
<gene>
    <name evidence="3" type="ORF">CAL20_23325</name>
</gene>
<reference evidence="3 4" key="1">
    <citation type="submission" date="2017-05" db="EMBL/GenBank/DDBJ databases">
        <title>Complete and WGS of Bordetella genogroups.</title>
        <authorList>
            <person name="Spilker T."/>
            <person name="LiPuma J."/>
        </authorList>
    </citation>
    <scope>NUCLEOTIDE SEQUENCE [LARGE SCALE GENOMIC DNA]</scope>
    <source>
        <strain evidence="3 4">AU9919</strain>
    </source>
</reference>
<dbReference type="AlphaFoldDB" id="A0A261TP08"/>